<name>A0A4R9GB41_9LEPT</name>
<dbReference type="RefSeq" id="WP_135768649.1">
    <property type="nucleotide sequence ID" value="NZ_RQET01000009.1"/>
</dbReference>
<keyword evidence="9" id="KW-1185">Reference proteome</keyword>
<feature type="transmembrane region" description="Helical" evidence="7">
    <location>
        <begin position="81"/>
        <end position="97"/>
    </location>
</feature>
<evidence type="ECO:0000256" key="2">
    <source>
        <dbReference type="ARBA" id="ARBA00006679"/>
    </source>
</evidence>
<dbReference type="Proteomes" id="UP000298458">
    <property type="component" value="Unassembled WGS sequence"/>
</dbReference>
<dbReference type="InterPro" id="IPR032808">
    <property type="entry name" value="DoxX"/>
</dbReference>
<feature type="transmembrane region" description="Helical" evidence="7">
    <location>
        <begin position="117"/>
        <end position="138"/>
    </location>
</feature>
<evidence type="ECO:0000256" key="3">
    <source>
        <dbReference type="ARBA" id="ARBA00022475"/>
    </source>
</evidence>
<gene>
    <name evidence="8" type="ORF">EHO60_13105</name>
</gene>
<keyword evidence="4 7" id="KW-0812">Transmembrane</keyword>
<evidence type="ECO:0000256" key="5">
    <source>
        <dbReference type="ARBA" id="ARBA00022989"/>
    </source>
</evidence>
<dbReference type="PANTHER" id="PTHR33452:SF1">
    <property type="entry name" value="INNER MEMBRANE PROTEIN YPHA-RELATED"/>
    <property type="match status" value="1"/>
</dbReference>
<protein>
    <submittedName>
        <fullName evidence="8">DoxX family protein</fullName>
    </submittedName>
</protein>
<sequence>MIEKLLFTEANFAYTIARITLGAVMLPHGLQKLFGWFGGYGFSATVNFFSSQGIPSQVSVLVILAESFGALGLIFGFGTRISALGIGLVMIGAAIYQRQNGFFMNWFGSQAGEGFEYHILAVGISGLLVLSGGGAWALDSVLFKRILPD</sequence>
<dbReference type="PANTHER" id="PTHR33452">
    <property type="entry name" value="OXIDOREDUCTASE CATD-RELATED"/>
    <property type="match status" value="1"/>
</dbReference>
<dbReference type="AlphaFoldDB" id="A0A4R9GB41"/>
<evidence type="ECO:0000256" key="4">
    <source>
        <dbReference type="ARBA" id="ARBA00022692"/>
    </source>
</evidence>
<dbReference type="InterPro" id="IPR051907">
    <property type="entry name" value="DoxX-like_oxidoreductase"/>
</dbReference>
<evidence type="ECO:0000256" key="7">
    <source>
        <dbReference type="SAM" id="Phobius"/>
    </source>
</evidence>
<keyword evidence="5 7" id="KW-1133">Transmembrane helix</keyword>
<evidence type="ECO:0000256" key="6">
    <source>
        <dbReference type="ARBA" id="ARBA00023136"/>
    </source>
</evidence>
<feature type="transmembrane region" description="Helical" evidence="7">
    <location>
        <begin position="12"/>
        <end position="34"/>
    </location>
</feature>
<dbReference type="Pfam" id="PF07681">
    <property type="entry name" value="DoxX"/>
    <property type="match status" value="1"/>
</dbReference>
<dbReference type="OrthoDB" id="346004at2"/>
<proteinExistence type="inferred from homology"/>
<reference evidence="8" key="1">
    <citation type="journal article" date="2019" name="PLoS Negl. Trop. Dis.">
        <title>Revisiting the worldwide diversity of Leptospira species in the environment.</title>
        <authorList>
            <person name="Vincent A.T."/>
            <person name="Schiettekatte O."/>
            <person name="Bourhy P."/>
            <person name="Veyrier F.J."/>
            <person name="Picardeau M."/>
        </authorList>
    </citation>
    <scope>NUCLEOTIDE SEQUENCE [LARGE SCALE GENOMIC DNA]</scope>
    <source>
        <strain evidence="8">SSW15</strain>
    </source>
</reference>
<dbReference type="EMBL" id="RQET01000009">
    <property type="protein sequence ID" value="TGK08962.1"/>
    <property type="molecule type" value="Genomic_DNA"/>
</dbReference>
<organism evidence="8 9">
    <name type="scientific">Leptospira fletcheri</name>
    <dbReference type="NCBI Taxonomy" id="2484981"/>
    <lineage>
        <taxon>Bacteria</taxon>
        <taxon>Pseudomonadati</taxon>
        <taxon>Spirochaetota</taxon>
        <taxon>Spirochaetia</taxon>
        <taxon>Leptospirales</taxon>
        <taxon>Leptospiraceae</taxon>
        <taxon>Leptospira</taxon>
    </lineage>
</organism>
<accession>A0A4R9GB41</accession>
<comment type="similarity">
    <text evidence="2">Belongs to the DoxX family.</text>
</comment>
<evidence type="ECO:0000313" key="8">
    <source>
        <dbReference type="EMBL" id="TGK08962.1"/>
    </source>
</evidence>
<keyword evidence="3" id="KW-1003">Cell membrane</keyword>
<dbReference type="GO" id="GO:0005886">
    <property type="term" value="C:plasma membrane"/>
    <property type="evidence" value="ECO:0007669"/>
    <property type="project" value="UniProtKB-SubCell"/>
</dbReference>
<comment type="caution">
    <text evidence="8">The sequence shown here is derived from an EMBL/GenBank/DDBJ whole genome shotgun (WGS) entry which is preliminary data.</text>
</comment>
<evidence type="ECO:0000256" key="1">
    <source>
        <dbReference type="ARBA" id="ARBA00004651"/>
    </source>
</evidence>
<evidence type="ECO:0000313" key="9">
    <source>
        <dbReference type="Proteomes" id="UP000298458"/>
    </source>
</evidence>
<comment type="subcellular location">
    <subcellularLocation>
        <location evidence="1">Cell membrane</location>
        <topology evidence="1">Multi-pass membrane protein</topology>
    </subcellularLocation>
</comment>
<keyword evidence="6 7" id="KW-0472">Membrane</keyword>